<dbReference type="InterPro" id="IPR036737">
    <property type="entry name" value="OmpA-like_sf"/>
</dbReference>
<dbReference type="SUPFAM" id="SSF103088">
    <property type="entry name" value="OmpA-like"/>
    <property type="match status" value="1"/>
</dbReference>
<dbReference type="PRINTS" id="PR01021">
    <property type="entry name" value="OMPADOMAIN"/>
</dbReference>
<organism evidence="6 7">
    <name type="scientific">Methylocella tundrae</name>
    <dbReference type="NCBI Taxonomy" id="227605"/>
    <lineage>
        <taxon>Bacteria</taxon>
        <taxon>Pseudomonadati</taxon>
        <taxon>Pseudomonadota</taxon>
        <taxon>Alphaproteobacteria</taxon>
        <taxon>Hyphomicrobiales</taxon>
        <taxon>Beijerinckiaceae</taxon>
        <taxon>Methylocella</taxon>
    </lineage>
</organism>
<evidence type="ECO:0000256" key="3">
    <source>
        <dbReference type="ARBA" id="ARBA00023237"/>
    </source>
</evidence>
<dbReference type="GO" id="GO:0009279">
    <property type="term" value="C:cell outer membrane"/>
    <property type="evidence" value="ECO:0007669"/>
    <property type="project" value="UniProtKB-SubCell"/>
</dbReference>
<feature type="domain" description="OmpA-like" evidence="5">
    <location>
        <begin position="209"/>
        <end position="327"/>
    </location>
</feature>
<comment type="subcellular location">
    <subcellularLocation>
        <location evidence="1">Cell outer membrane</location>
    </subcellularLocation>
</comment>
<evidence type="ECO:0000313" key="7">
    <source>
        <dbReference type="Proteomes" id="UP000485880"/>
    </source>
</evidence>
<dbReference type="InterPro" id="IPR006664">
    <property type="entry name" value="OMP_bac"/>
</dbReference>
<sequence length="327" mass="35240">MTKLWMHRGRRICAKVLWRGAAACAVFIAVIPSATVPSFADACSSRIDAFNRAVDTAPDQAAQAQVEAIVSDPNCSGYVIPAQRRLAASRLAAAQKLMAQNAPLDDYLTLIIEADRPAVLWQAAATLAEIRFGQRQFVEAAHGFDRAIDVVDNDTLTPHDPGRAAIEGLLQRAAAARLLAANAGTGKEGFVVTATRGGRLGGIFAPRVRGVVPRAVPVPITFEYRSAALTEQGRQAAMELARAIKEQQPGNVRLVGHTDVRGGPQYNKKLSVARAEAVAAFLKDNEVEVPVEPEGVGADEPLQLADTHALTQEDIYALNRRVEWRRE</sequence>
<protein>
    <recommendedName>
        <fullName evidence="5">OmpA-like domain-containing protein</fullName>
    </recommendedName>
</protein>
<keyword evidence="2 4" id="KW-0472">Membrane</keyword>
<evidence type="ECO:0000256" key="2">
    <source>
        <dbReference type="ARBA" id="ARBA00023136"/>
    </source>
</evidence>
<keyword evidence="7" id="KW-1185">Reference proteome</keyword>
<evidence type="ECO:0000256" key="1">
    <source>
        <dbReference type="ARBA" id="ARBA00004442"/>
    </source>
</evidence>
<name>A0A8B6LZE8_METTU</name>
<dbReference type="EMBL" id="CABFMQ020000001">
    <property type="protein sequence ID" value="VTZ48151.1"/>
    <property type="molecule type" value="Genomic_DNA"/>
</dbReference>
<comment type="caution">
    <text evidence="6">The sequence shown here is derived from an EMBL/GenBank/DDBJ whole genome shotgun (WGS) entry which is preliminary data.</text>
</comment>
<dbReference type="PANTHER" id="PTHR30329">
    <property type="entry name" value="STATOR ELEMENT OF FLAGELLAR MOTOR COMPLEX"/>
    <property type="match status" value="1"/>
</dbReference>
<evidence type="ECO:0000313" key="6">
    <source>
        <dbReference type="EMBL" id="VTZ48151.1"/>
    </source>
</evidence>
<evidence type="ECO:0000256" key="4">
    <source>
        <dbReference type="PROSITE-ProRule" id="PRU00473"/>
    </source>
</evidence>
<dbReference type="Pfam" id="PF00691">
    <property type="entry name" value="OmpA"/>
    <property type="match status" value="1"/>
</dbReference>
<dbReference type="PROSITE" id="PS51123">
    <property type="entry name" value="OMPA_2"/>
    <property type="match status" value="1"/>
</dbReference>
<evidence type="ECO:0000259" key="5">
    <source>
        <dbReference type="PROSITE" id="PS51123"/>
    </source>
</evidence>
<dbReference type="AlphaFoldDB" id="A0A8B6LZE8"/>
<dbReference type="InterPro" id="IPR006665">
    <property type="entry name" value="OmpA-like"/>
</dbReference>
<dbReference type="PANTHER" id="PTHR30329:SF21">
    <property type="entry name" value="LIPOPROTEIN YIAD-RELATED"/>
    <property type="match status" value="1"/>
</dbReference>
<dbReference type="Proteomes" id="UP000485880">
    <property type="component" value="Unassembled WGS sequence"/>
</dbReference>
<reference evidence="6 7" key="1">
    <citation type="submission" date="2019-05" db="EMBL/GenBank/DDBJ databases">
        <authorList>
            <person name="Farhan Ul Haque M."/>
        </authorList>
    </citation>
    <scope>NUCLEOTIDE SEQUENCE [LARGE SCALE GENOMIC DNA]</scope>
    <source>
        <strain evidence="6">2</strain>
    </source>
</reference>
<dbReference type="CDD" id="cd07185">
    <property type="entry name" value="OmpA_C-like"/>
    <property type="match status" value="1"/>
</dbReference>
<keyword evidence="3" id="KW-0998">Cell outer membrane</keyword>
<proteinExistence type="predicted"/>
<dbReference type="InterPro" id="IPR050330">
    <property type="entry name" value="Bact_OuterMem_StrucFunc"/>
</dbReference>
<dbReference type="RefSeq" id="WP_174510802.1">
    <property type="nucleotide sequence ID" value="NZ_CABFMQ020000001.1"/>
</dbReference>
<accession>A0A8B6LZE8</accession>
<gene>
    <name evidence="6" type="ORF">MPC4_10101</name>
</gene>
<dbReference type="Gene3D" id="3.30.1330.60">
    <property type="entry name" value="OmpA-like domain"/>
    <property type="match status" value="1"/>
</dbReference>